<sequence>MPPKRARTDSDSSPSDSAPPTPGLAPAPQDLSAAFLNLIPAATQQSILLAAIKEHPDIYALALSAQAAEIAKHNAKREDFSGYSKSVWRQINIEHRSARDSKLYEVAWEVSSEVSNTLKQSILSKVHKESSYHTKRSALETIRKIVKSCMMCELPYIDRGLADKDMLELYMAAMWTVAVKMSEQERHLFLDDNPDWEAKCRELLVFWMGNEQLGILEIAKFNMRMKEFLMLFGITGEADL</sequence>
<evidence type="ECO:0000313" key="3">
    <source>
        <dbReference type="Proteomes" id="UP000018144"/>
    </source>
</evidence>
<organism evidence="2 3">
    <name type="scientific">Pyronema omphalodes (strain CBS 100304)</name>
    <name type="common">Pyronema confluens</name>
    <dbReference type="NCBI Taxonomy" id="1076935"/>
    <lineage>
        <taxon>Eukaryota</taxon>
        <taxon>Fungi</taxon>
        <taxon>Dikarya</taxon>
        <taxon>Ascomycota</taxon>
        <taxon>Pezizomycotina</taxon>
        <taxon>Pezizomycetes</taxon>
        <taxon>Pezizales</taxon>
        <taxon>Pyronemataceae</taxon>
        <taxon>Pyronema</taxon>
    </lineage>
</organism>
<dbReference type="InterPro" id="IPR029063">
    <property type="entry name" value="SAM-dependent_MTases_sf"/>
</dbReference>
<feature type="region of interest" description="Disordered" evidence="1">
    <location>
        <begin position="1"/>
        <end position="26"/>
    </location>
</feature>
<dbReference type="AlphaFoldDB" id="U4LF31"/>
<evidence type="ECO:0000256" key="1">
    <source>
        <dbReference type="SAM" id="MobiDB-lite"/>
    </source>
</evidence>
<accession>U4LF31</accession>
<dbReference type="Gene3D" id="3.40.50.150">
    <property type="entry name" value="Vaccinia Virus protein VP39"/>
    <property type="match status" value="1"/>
</dbReference>
<reference evidence="2 3" key="1">
    <citation type="journal article" date="2013" name="PLoS Genet.">
        <title>The genome and development-dependent transcriptomes of Pyronema confluens: a window into fungal evolution.</title>
        <authorList>
            <person name="Traeger S."/>
            <person name="Altegoer F."/>
            <person name="Freitag M."/>
            <person name="Gabaldon T."/>
            <person name="Kempken F."/>
            <person name="Kumar A."/>
            <person name="Marcet-Houben M."/>
            <person name="Poggeler S."/>
            <person name="Stajich J.E."/>
            <person name="Nowrousian M."/>
        </authorList>
    </citation>
    <scope>NUCLEOTIDE SEQUENCE [LARGE SCALE GENOMIC DNA]</scope>
    <source>
        <strain evidence="3">CBS 100304</strain>
        <tissue evidence="2">Vegetative mycelium</tissue>
    </source>
</reference>
<name>U4LF31_PYROM</name>
<dbReference type="EMBL" id="HF935511">
    <property type="protein sequence ID" value="CCX10097.1"/>
    <property type="molecule type" value="Genomic_DNA"/>
</dbReference>
<feature type="compositionally biased region" description="Basic and acidic residues" evidence="1">
    <location>
        <begin position="1"/>
        <end position="10"/>
    </location>
</feature>
<dbReference type="OrthoDB" id="4364733at2759"/>
<proteinExistence type="predicted"/>
<dbReference type="eggNOG" id="ENOG502SEFY">
    <property type="taxonomic scope" value="Eukaryota"/>
</dbReference>
<keyword evidence="3" id="KW-1185">Reference proteome</keyword>
<gene>
    <name evidence="2" type="ORF">PCON_09690</name>
</gene>
<dbReference type="Proteomes" id="UP000018144">
    <property type="component" value="Unassembled WGS sequence"/>
</dbReference>
<evidence type="ECO:0000313" key="2">
    <source>
        <dbReference type="EMBL" id="CCX10097.1"/>
    </source>
</evidence>
<protein>
    <submittedName>
        <fullName evidence="2">Uncharacterized protein</fullName>
    </submittedName>
</protein>